<dbReference type="Proteomes" id="UP000199403">
    <property type="component" value="Unassembled WGS sequence"/>
</dbReference>
<dbReference type="AlphaFoldDB" id="A0A1H6ZE38"/>
<dbReference type="EMBL" id="FNZH01000004">
    <property type="protein sequence ID" value="SEJ47125.1"/>
    <property type="molecule type" value="Genomic_DNA"/>
</dbReference>
<name>A0A1H6ZE38_9BACT</name>
<dbReference type="STRING" id="1416801.SAMN05192553_104140"/>
<evidence type="ECO:0000313" key="1">
    <source>
        <dbReference type="EMBL" id="SEJ47125.1"/>
    </source>
</evidence>
<proteinExistence type="predicted"/>
<keyword evidence="2" id="KW-1185">Reference proteome</keyword>
<dbReference type="RefSeq" id="WP_092175282.1">
    <property type="nucleotide sequence ID" value="NZ_FNZH01000004.1"/>
</dbReference>
<accession>A0A1H6ZE38</accession>
<protein>
    <submittedName>
        <fullName evidence="1">Uncharacterized protein</fullName>
    </submittedName>
</protein>
<evidence type="ECO:0000313" key="2">
    <source>
        <dbReference type="Proteomes" id="UP000199403"/>
    </source>
</evidence>
<reference evidence="2" key="1">
    <citation type="submission" date="2016-10" db="EMBL/GenBank/DDBJ databases">
        <authorList>
            <person name="Varghese N."/>
            <person name="Submissions S."/>
        </authorList>
    </citation>
    <scope>NUCLEOTIDE SEQUENCE [LARGE SCALE GENOMIC DNA]</scope>
    <source>
        <strain evidence="2">IBRC-M 10761</strain>
    </source>
</reference>
<sequence>MKPYIGLDQINTHVFEAVSSWQNYLKGKTEWDNSALAAHLIFSVELRTPWSPIRVATTEEHNALKLLCKYVAYWHEHPWVTTQRRLLRYHRNCEAGVEYLKESCGIEIHIDTSVRPKRLSDNPPTSFKNLTNFLNISAANNIKLSGGIPAWAQLNRPKDFIVKANSKTGQFSAPEDPDYNSIDNYDLWFTDPQEAAIALWHLRKT</sequence>
<organism evidence="1 2">
    <name type="scientific">Cyclobacterium xiamenense</name>
    <dbReference type="NCBI Taxonomy" id="1297121"/>
    <lineage>
        <taxon>Bacteria</taxon>
        <taxon>Pseudomonadati</taxon>
        <taxon>Bacteroidota</taxon>
        <taxon>Cytophagia</taxon>
        <taxon>Cytophagales</taxon>
        <taxon>Cyclobacteriaceae</taxon>
        <taxon>Cyclobacterium</taxon>
    </lineage>
</organism>
<gene>
    <name evidence="1" type="ORF">SAMN05192553_104140</name>
</gene>